<protein>
    <submittedName>
        <fullName evidence="1">Uncharacterized protein</fullName>
    </submittedName>
</protein>
<sequence length="41" mass="5018">MLTIRIKTDDYLQQKFIFDLLSLLTFFMNTLCIRKLHILKE</sequence>
<accession>A0A379E619</accession>
<reference evidence="1 2" key="1">
    <citation type="submission" date="2018-06" db="EMBL/GenBank/DDBJ databases">
        <authorList>
            <consortium name="Pathogen Informatics"/>
            <person name="Doyle S."/>
        </authorList>
    </citation>
    <scope>NUCLEOTIDE SEQUENCE [LARGE SCALE GENOMIC DNA]</scope>
    <source>
        <strain evidence="1 2">NCTC13067</strain>
    </source>
</reference>
<gene>
    <name evidence="1" type="ORF">NCTC13067_01462</name>
</gene>
<evidence type="ECO:0000313" key="2">
    <source>
        <dbReference type="Proteomes" id="UP000255469"/>
    </source>
</evidence>
<proteinExistence type="predicted"/>
<dbReference type="EMBL" id="UGTM01000001">
    <property type="protein sequence ID" value="SUB87781.1"/>
    <property type="molecule type" value="Genomic_DNA"/>
</dbReference>
<name>A0A379E619_9BACT</name>
<evidence type="ECO:0000313" key="1">
    <source>
        <dbReference type="EMBL" id="SUB87781.1"/>
    </source>
</evidence>
<dbReference type="AlphaFoldDB" id="A0A379E619"/>
<organism evidence="1 2">
    <name type="scientific">Prevotella denticola</name>
    <dbReference type="NCBI Taxonomy" id="28129"/>
    <lineage>
        <taxon>Bacteria</taxon>
        <taxon>Pseudomonadati</taxon>
        <taxon>Bacteroidota</taxon>
        <taxon>Bacteroidia</taxon>
        <taxon>Bacteroidales</taxon>
        <taxon>Prevotellaceae</taxon>
        <taxon>Prevotella</taxon>
    </lineage>
</organism>
<dbReference type="Proteomes" id="UP000255469">
    <property type="component" value="Unassembled WGS sequence"/>
</dbReference>